<evidence type="ECO:0000256" key="7">
    <source>
        <dbReference type="NCBIfam" id="TIGR02488"/>
    </source>
</evidence>
<evidence type="ECO:0000256" key="2">
    <source>
        <dbReference type="ARBA" id="ARBA00009677"/>
    </source>
</evidence>
<feature type="domain" description="Flagellar basal-body/hook protein C-terminal" evidence="10">
    <location>
        <begin position="215"/>
        <end position="259"/>
    </location>
</feature>
<evidence type="ECO:0000259" key="10">
    <source>
        <dbReference type="Pfam" id="PF06429"/>
    </source>
</evidence>
<dbReference type="InterPro" id="IPR010930">
    <property type="entry name" value="Flg_bb/hook_C_dom"/>
</dbReference>
<evidence type="ECO:0000259" key="9">
    <source>
        <dbReference type="Pfam" id="PF00460"/>
    </source>
</evidence>
<evidence type="ECO:0000259" key="11">
    <source>
        <dbReference type="Pfam" id="PF22692"/>
    </source>
</evidence>
<dbReference type="PANTHER" id="PTHR30435">
    <property type="entry name" value="FLAGELLAR PROTEIN"/>
    <property type="match status" value="1"/>
</dbReference>
<dbReference type="NCBIfam" id="TIGR02488">
    <property type="entry name" value="flgG_G_neg"/>
    <property type="match status" value="1"/>
</dbReference>
<dbReference type="SUPFAM" id="SSF117143">
    <property type="entry name" value="Flagellar hook protein flgE"/>
    <property type="match status" value="1"/>
</dbReference>
<comment type="similarity">
    <text evidence="2 8">Belongs to the flagella basal body rod proteins family.</text>
</comment>
<dbReference type="eggNOG" id="COG4786">
    <property type="taxonomic scope" value="Bacteria"/>
</dbReference>
<dbReference type="RefSeq" id="WP_043874680.1">
    <property type="nucleotide sequence ID" value="NZ_CCVW01000003.1"/>
</dbReference>
<dbReference type="PROSITE" id="PS00588">
    <property type="entry name" value="FLAGELLA_BB_ROD"/>
    <property type="match status" value="1"/>
</dbReference>
<dbReference type="InterPro" id="IPR019776">
    <property type="entry name" value="Flagellar_basal_body_rod_CS"/>
</dbReference>
<dbReference type="STRING" id="1034943.BN59_02445"/>
<evidence type="ECO:0000256" key="3">
    <source>
        <dbReference type="ARBA" id="ARBA00017948"/>
    </source>
</evidence>
<dbReference type="InterPro" id="IPR037925">
    <property type="entry name" value="FlgE/F/G-like"/>
</dbReference>
<feature type="domain" description="Flagellar basal body rod protein N-terminal" evidence="9">
    <location>
        <begin position="8"/>
        <end position="35"/>
    </location>
</feature>
<protein>
    <recommendedName>
        <fullName evidence="3 7">Flagellar basal-body rod protein FlgG</fullName>
    </recommendedName>
    <alternativeName>
        <fullName evidence="6 8">Distal rod protein</fullName>
    </alternativeName>
</protein>
<dbReference type="PANTHER" id="PTHR30435:SF19">
    <property type="entry name" value="FLAGELLAR BASAL-BODY ROD PROTEIN FLGG"/>
    <property type="match status" value="1"/>
</dbReference>
<dbReference type="Proteomes" id="UP000044071">
    <property type="component" value="Unassembled WGS sequence"/>
</dbReference>
<dbReference type="GO" id="GO:0009426">
    <property type="term" value="C:bacterial-type flagellum basal body, distal rod"/>
    <property type="evidence" value="ECO:0007669"/>
    <property type="project" value="UniProtKB-UniRule"/>
</dbReference>
<evidence type="ECO:0000313" key="13">
    <source>
        <dbReference type="Proteomes" id="UP000044071"/>
    </source>
</evidence>
<accession>A0A078L2A9</accession>
<keyword evidence="13" id="KW-1185">Reference proteome</keyword>
<dbReference type="NCBIfam" id="TIGR03506">
    <property type="entry name" value="FlgEFG_subfam"/>
    <property type="match status" value="2"/>
</dbReference>
<dbReference type="Pfam" id="PF22692">
    <property type="entry name" value="LlgE_F_G_D1"/>
    <property type="match status" value="1"/>
</dbReference>
<evidence type="ECO:0000256" key="4">
    <source>
        <dbReference type="ARBA" id="ARBA00023143"/>
    </source>
</evidence>
<evidence type="ECO:0000256" key="8">
    <source>
        <dbReference type="RuleBase" id="RU362116"/>
    </source>
</evidence>
<gene>
    <name evidence="12" type="primary">flgG_3</name>
    <name evidence="12" type="ORF">BN59_02445</name>
</gene>
<comment type="subcellular location">
    <subcellularLocation>
        <location evidence="1 8">Bacterial flagellum basal body</location>
    </subcellularLocation>
</comment>
<organism evidence="12 13">
    <name type="scientific">Legionella massiliensis</name>
    <dbReference type="NCBI Taxonomy" id="1034943"/>
    <lineage>
        <taxon>Bacteria</taxon>
        <taxon>Pseudomonadati</taxon>
        <taxon>Pseudomonadota</taxon>
        <taxon>Gammaproteobacteria</taxon>
        <taxon>Legionellales</taxon>
        <taxon>Legionellaceae</taxon>
        <taxon>Legionella</taxon>
    </lineage>
</organism>
<proteinExistence type="inferred from homology"/>
<evidence type="ECO:0000313" key="12">
    <source>
        <dbReference type="EMBL" id="CDZ78138.1"/>
    </source>
</evidence>
<evidence type="ECO:0000256" key="5">
    <source>
        <dbReference type="ARBA" id="ARBA00025933"/>
    </source>
</evidence>
<dbReference type="InterPro" id="IPR001444">
    <property type="entry name" value="Flag_bb_rod_N"/>
</dbReference>
<reference evidence="12 13" key="1">
    <citation type="submission" date="2014-06" db="EMBL/GenBank/DDBJ databases">
        <authorList>
            <person name="Urmite Genomes Urmite Genomes"/>
        </authorList>
    </citation>
    <scope>NUCLEOTIDE SEQUENCE [LARGE SCALE GENOMIC DNA]</scope>
</reference>
<dbReference type="AlphaFoldDB" id="A0A078L2A9"/>
<dbReference type="EMBL" id="CCSB01000003">
    <property type="protein sequence ID" value="CDZ78138.1"/>
    <property type="molecule type" value="Genomic_DNA"/>
</dbReference>
<dbReference type="Pfam" id="PF00460">
    <property type="entry name" value="Flg_bb_rod"/>
    <property type="match status" value="1"/>
</dbReference>
<sequence length="261" mass="27745">MEPALWVSKTGLDAQDQHIATIANNLANVNTTGFKKGRAVFEDLIYQNFSQAGAQSTQTTEIPTGINMGSGVHLVATQKIFTEGNTLNTQNPFDVAIMGKGFFQVLLPDGTQAYTRDGTFQISQQGQLVTANGFVIQPPINIPQQALNVTIGQDGTVSVLVAGSTTPTQLGSIQLSDFINPAGLQPMGQNLFLPTVASGAAQLDNPGNSGLGTLMQGSLEASNVNVVEELVNMIQAQRSYEINAKGIQTVDNMLQYLNQTM</sequence>
<dbReference type="GO" id="GO:0071978">
    <property type="term" value="P:bacterial-type flagellum-dependent swarming motility"/>
    <property type="evidence" value="ECO:0007669"/>
    <property type="project" value="TreeGrafter"/>
</dbReference>
<keyword evidence="4 8" id="KW-0975">Bacterial flagellum</keyword>
<dbReference type="Pfam" id="PF06429">
    <property type="entry name" value="Flg_bbr_C"/>
    <property type="match status" value="1"/>
</dbReference>
<feature type="domain" description="Flagellar hook protein FlgE/F/G-like D1" evidence="11">
    <location>
        <begin position="96"/>
        <end position="159"/>
    </location>
</feature>
<name>A0A078L2A9_9GAMM</name>
<evidence type="ECO:0000256" key="1">
    <source>
        <dbReference type="ARBA" id="ARBA00004117"/>
    </source>
</evidence>
<dbReference type="OrthoDB" id="9804559at2"/>
<dbReference type="InterPro" id="IPR020013">
    <property type="entry name" value="Flagellar_FlgE/F/G"/>
</dbReference>
<dbReference type="InterPro" id="IPR012834">
    <property type="entry name" value="FlgG_G_neg"/>
</dbReference>
<evidence type="ECO:0000256" key="6">
    <source>
        <dbReference type="ARBA" id="ARBA00032912"/>
    </source>
</evidence>
<dbReference type="InterPro" id="IPR053967">
    <property type="entry name" value="LlgE_F_G-like_D1"/>
</dbReference>
<comment type="subunit">
    <text evidence="5 8">The basal body constitutes a major portion of the flagellar organelle and consists of four rings (L,P,S, and M) mounted on a central rod. The rod consists of about 26 subunits of FlgG in the distal portion, and FlgB, FlgC and FlgF are thought to build up the proximal portion of the rod with about 6 subunits each.</text>
</comment>